<proteinExistence type="predicted"/>
<evidence type="ECO:0000313" key="1">
    <source>
        <dbReference type="EMBL" id="QJA94322.1"/>
    </source>
</evidence>
<organism evidence="1">
    <name type="scientific">viral metagenome</name>
    <dbReference type="NCBI Taxonomy" id="1070528"/>
    <lineage>
        <taxon>unclassified sequences</taxon>
        <taxon>metagenomes</taxon>
        <taxon>organismal metagenomes</taxon>
    </lineage>
</organism>
<protein>
    <submittedName>
        <fullName evidence="1">Uncharacterized protein</fullName>
    </submittedName>
</protein>
<name>A0A6M3LL11_9ZZZZ</name>
<dbReference type="EMBL" id="MT143222">
    <property type="protein sequence ID" value="QJA94322.1"/>
    <property type="molecule type" value="Genomic_DNA"/>
</dbReference>
<sequence length="220" mass="24839">MEDLKDKFITRESYPRMVDAEIEDYASILSKYTKPEEWLGHISGNHPLVMTEYGVDPLERLCVILGHNYLGYSAFVPVSIKYHSSLVSCMIMAHHGFGGGGARKEGSGLNAYIDHALRYEGWDVALYGHRHDKWAKTVPRIKPQSHGKQHKPAWVRAVDRKVAQCGTYLRTLSHSKYPTYSEKAGYPPRPIGALIIRIGLSRIREGGRDNLTLKFNGSNE</sequence>
<gene>
    <name evidence="1" type="ORF">MM415B03898_0005</name>
</gene>
<accession>A0A6M3LL11</accession>
<dbReference type="AlphaFoldDB" id="A0A6M3LL11"/>
<reference evidence="1" key="1">
    <citation type="submission" date="2020-03" db="EMBL/GenBank/DDBJ databases">
        <title>The deep terrestrial virosphere.</title>
        <authorList>
            <person name="Holmfeldt K."/>
            <person name="Nilsson E."/>
            <person name="Simone D."/>
            <person name="Lopez-Fernandez M."/>
            <person name="Wu X."/>
            <person name="de Brujin I."/>
            <person name="Lundin D."/>
            <person name="Andersson A."/>
            <person name="Bertilsson S."/>
            <person name="Dopson M."/>
        </authorList>
    </citation>
    <scope>NUCLEOTIDE SEQUENCE</scope>
    <source>
        <strain evidence="1">MM415B03898</strain>
    </source>
</reference>